<keyword evidence="1 2" id="KW-0663">Pyridoxal phosphate</keyword>
<evidence type="ECO:0000259" key="5">
    <source>
        <dbReference type="Pfam" id="PF01168"/>
    </source>
</evidence>
<dbReference type="InterPro" id="IPR011078">
    <property type="entry name" value="PyrdxlP_homeostasis"/>
</dbReference>
<dbReference type="AlphaFoldDB" id="A0A1F7SGG7"/>
<comment type="function">
    <text evidence="2">Pyridoxal 5'-phosphate (PLP)-binding protein, which is involved in PLP homeostasis.</text>
</comment>
<reference evidence="6 7" key="1">
    <citation type="journal article" date="2016" name="Nat. Commun.">
        <title>Thousands of microbial genomes shed light on interconnected biogeochemical processes in an aquifer system.</title>
        <authorList>
            <person name="Anantharaman K."/>
            <person name="Brown C.T."/>
            <person name="Hug L.A."/>
            <person name="Sharon I."/>
            <person name="Castelle C.J."/>
            <person name="Probst A.J."/>
            <person name="Thomas B.C."/>
            <person name="Singh A."/>
            <person name="Wilkins M.J."/>
            <person name="Karaoz U."/>
            <person name="Brodie E.L."/>
            <person name="Williams K.H."/>
            <person name="Hubbard S.S."/>
            <person name="Banfield J.F."/>
        </authorList>
    </citation>
    <scope>NUCLEOTIDE SEQUENCE [LARGE SCALE GENOMIC DNA]</scope>
</reference>
<name>A0A1F7SGG7_9BACT</name>
<evidence type="ECO:0000256" key="2">
    <source>
        <dbReference type="HAMAP-Rule" id="MF_02087"/>
    </source>
</evidence>
<dbReference type="FunFam" id="3.20.20.10:FF:000018">
    <property type="entry name" value="Pyridoxal phosphate homeostasis protein"/>
    <property type="match status" value="1"/>
</dbReference>
<accession>A0A1F7SGG7</accession>
<evidence type="ECO:0000313" key="7">
    <source>
        <dbReference type="Proteomes" id="UP000178082"/>
    </source>
</evidence>
<dbReference type="HAMAP" id="MF_02087">
    <property type="entry name" value="PLP_homeostasis"/>
    <property type="match status" value="1"/>
</dbReference>
<dbReference type="GO" id="GO:0030170">
    <property type="term" value="F:pyridoxal phosphate binding"/>
    <property type="evidence" value="ECO:0007669"/>
    <property type="project" value="UniProtKB-UniRule"/>
</dbReference>
<sequence>MIAENYKKVLERIRSLALQAGRNPEDIILVAVTKTWPVETIEEVIRAGARVLGENYVQEALPKVEAIGNRVEWHFIGHLQSNKAKLVTGRFNMIESVDSVSLAKELNKQAEKQGIDVDVLVEVNLAGEESKSGIKPEEIERFLREISQFKRIKVKGLMTIPPYFSNPEDSRPYFKRLRELKGKLANMSIPDISLQHLSMGMSNDFEVAIEEGATIVRVGTAIFGVRE</sequence>
<organism evidence="6 7">
    <name type="scientific">Candidatus Schekmanbacteria bacterium RIFCSPLOWO2_12_FULL_38_15</name>
    <dbReference type="NCBI Taxonomy" id="1817883"/>
    <lineage>
        <taxon>Bacteria</taxon>
        <taxon>Candidatus Schekmaniibacteriota</taxon>
    </lineage>
</organism>
<evidence type="ECO:0000256" key="4">
    <source>
        <dbReference type="RuleBase" id="RU004514"/>
    </source>
</evidence>
<dbReference type="SUPFAM" id="SSF51419">
    <property type="entry name" value="PLP-binding barrel"/>
    <property type="match status" value="1"/>
</dbReference>
<comment type="cofactor">
    <cofactor evidence="3">
        <name>pyridoxal 5'-phosphate</name>
        <dbReference type="ChEBI" id="CHEBI:597326"/>
    </cofactor>
</comment>
<proteinExistence type="inferred from homology"/>
<dbReference type="InterPro" id="IPR001608">
    <property type="entry name" value="Ala_racemase_N"/>
</dbReference>
<evidence type="ECO:0000256" key="3">
    <source>
        <dbReference type="PIRSR" id="PIRSR004848-1"/>
    </source>
</evidence>
<feature type="domain" description="Alanine racemase N-terminal" evidence="5">
    <location>
        <begin position="29"/>
        <end position="226"/>
    </location>
</feature>
<comment type="similarity">
    <text evidence="2 4">Belongs to the pyridoxal phosphate-binding protein YggS/PROSC family.</text>
</comment>
<dbReference type="EMBL" id="MGDI01000029">
    <property type="protein sequence ID" value="OGL52859.1"/>
    <property type="molecule type" value="Genomic_DNA"/>
</dbReference>
<dbReference type="CDD" id="cd00635">
    <property type="entry name" value="PLPDE_III_YBL036c_like"/>
    <property type="match status" value="1"/>
</dbReference>
<dbReference type="Pfam" id="PF01168">
    <property type="entry name" value="Ala_racemase_N"/>
    <property type="match status" value="1"/>
</dbReference>
<feature type="modified residue" description="N6-(pyridoxal phosphate)lysine" evidence="2 3">
    <location>
        <position position="34"/>
    </location>
</feature>
<comment type="caution">
    <text evidence="6">The sequence shown here is derived from an EMBL/GenBank/DDBJ whole genome shotgun (WGS) entry which is preliminary data.</text>
</comment>
<dbReference type="PANTHER" id="PTHR10146:SF14">
    <property type="entry name" value="PYRIDOXAL PHOSPHATE HOMEOSTASIS PROTEIN"/>
    <property type="match status" value="1"/>
</dbReference>
<dbReference type="PROSITE" id="PS01211">
    <property type="entry name" value="UPF0001"/>
    <property type="match status" value="1"/>
</dbReference>
<dbReference type="NCBIfam" id="TIGR00044">
    <property type="entry name" value="YggS family pyridoxal phosphate-dependent enzyme"/>
    <property type="match status" value="1"/>
</dbReference>
<evidence type="ECO:0000313" key="6">
    <source>
        <dbReference type="EMBL" id="OGL52859.1"/>
    </source>
</evidence>
<dbReference type="PIRSF" id="PIRSF004848">
    <property type="entry name" value="YBL036c_PLPDEIII"/>
    <property type="match status" value="1"/>
</dbReference>
<dbReference type="InterPro" id="IPR029066">
    <property type="entry name" value="PLP-binding_barrel"/>
</dbReference>
<dbReference type="PANTHER" id="PTHR10146">
    <property type="entry name" value="PROLINE SYNTHETASE CO-TRANSCRIBED BACTERIAL HOMOLOG PROTEIN"/>
    <property type="match status" value="1"/>
</dbReference>
<dbReference type="Gene3D" id="3.20.20.10">
    <property type="entry name" value="Alanine racemase"/>
    <property type="match status" value="1"/>
</dbReference>
<evidence type="ECO:0000256" key="1">
    <source>
        <dbReference type="ARBA" id="ARBA00022898"/>
    </source>
</evidence>
<gene>
    <name evidence="6" type="ORF">A3G31_00480</name>
</gene>
<dbReference type="STRING" id="1817883.A3G31_00480"/>
<protein>
    <recommendedName>
        <fullName evidence="2">Pyridoxal phosphate homeostasis protein</fullName>
        <shortName evidence="2">PLP homeostasis protein</shortName>
    </recommendedName>
</protein>
<dbReference type="Proteomes" id="UP000178082">
    <property type="component" value="Unassembled WGS sequence"/>
</dbReference>